<dbReference type="EMBL" id="BSXT01002169">
    <property type="protein sequence ID" value="GMF47591.1"/>
    <property type="molecule type" value="Genomic_DNA"/>
</dbReference>
<dbReference type="GO" id="GO:0042796">
    <property type="term" value="P:snRNA transcription by RNA polymerase III"/>
    <property type="evidence" value="ECO:0007669"/>
    <property type="project" value="TreeGrafter"/>
</dbReference>
<accession>A0A9W6XX37</accession>
<dbReference type="PANTHER" id="PTHR14633">
    <property type="entry name" value="LITTLE ELONGATION COMPLEX SUBUNIT 2"/>
    <property type="match status" value="1"/>
</dbReference>
<dbReference type="GO" id="GO:0008023">
    <property type="term" value="C:transcription elongation factor complex"/>
    <property type="evidence" value="ECO:0007669"/>
    <property type="project" value="InterPro"/>
</dbReference>
<evidence type="ECO:0000259" key="2">
    <source>
        <dbReference type="Pfam" id="PF10505"/>
    </source>
</evidence>
<reference evidence="3" key="1">
    <citation type="submission" date="2023-04" db="EMBL/GenBank/DDBJ databases">
        <title>Phytophthora fragariaefolia NBRC 109709.</title>
        <authorList>
            <person name="Ichikawa N."/>
            <person name="Sato H."/>
            <person name="Tonouchi N."/>
        </authorList>
    </citation>
    <scope>NUCLEOTIDE SEQUENCE</scope>
    <source>
        <strain evidence="3">NBRC 109709</strain>
    </source>
</reference>
<comment type="caution">
    <text evidence="3">The sequence shown here is derived from an EMBL/GenBank/DDBJ whole genome shotgun (WGS) entry which is preliminary data.</text>
</comment>
<evidence type="ECO:0000313" key="4">
    <source>
        <dbReference type="Proteomes" id="UP001165121"/>
    </source>
</evidence>
<dbReference type="Pfam" id="PF10505">
    <property type="entry name" value="NARG2_C"/>
    <property type="match status" value="1"/>
</dbReference>
<keyword evidence="4" id="KW-1185">Reference proteome</keyword>
<proteinExistence type="predicted"/>
<protein>
    <submittedName>
        <fullName evidence="3">Unnamed protein product</fullName>
    </submittedName>
</protein>
<dbReference type="GO" id="GO:0042795">
    <property type="term" value="P:snRNA transcription by RNA polymerase II"/>
    <property type="evidence" value="ECO:0007669"/>
    <property type="project" value="TreeGrafter"/>
</dbReference>
<dbReference type="Proteomes" id="UP001165121">
    <property type="component" value="Unassembled WGS sequence"/>
</dbReference>
<gene>
    <name evidence="3" type="ORF">Pfra01_001804700</name>
</gene>
<organism evidence="3 4">
    <name type="scientific">Phytophthora fragariaefolia</name>
    <dbReference type="NCBI Taxonomy" id="1490495"/>
    <lineage>
        <taxon>Eukaryota</taxon>
        <taxon>Sar</taxon>
        <taxon>Stramenopiles</taxon>
        <taxon>Oomycota</taxon>
        <taxon>Peronosporomycetes</taxon>
        <taxon>Peronosporales</taxon>
        <taxon>Peronosporaceae</taxon>
        <taxon>Phytophthora</taxon>
    </lineage>
</organism>
<dbReference type="GO" id="GO:0045945">
    <property type="term" value="P:positive regulation of transcription by RNA polymerase III"/>
    <property type="evidence" value="ECO:0007669"/>
    <property type="project" value="TreeGrafter"/>
</dbReference>
<feature type="region of interest" description="Disordered" evidence="1">
    <location>
        <begin position="507"/>
        <end position="526"/>
    </location>
</feature>
<dbReference type="PANTHER" id="PTHR14633:SF3">
    <property type="entry name" value="LITTLE ELONGATION COMPLEX SUBUNIT 2"/>
    <property type="match status" value="1"/>
</dbReference>
<sequence>MMARALAAEAAANEMQVPAFAMSWVSLLVLLGRQTVHKVALIGVLPLESGDALGDNGTTEVRAKEVAAHGICCTIDVKKLAPGQPLNTSPNEGGGRLELQIVSPRQVISSDSQAEELMEQYDCDLAISSSTLITLFDSDTSTRFAHVSIVQGSTGGRTAYHIWQLDDKRILVRSTTQASMAAPSLLVEGAQKQHTKQTVVPLSVFVKPDYNLLGVEEQLTTSERCRFWLHSWLRGGSSVLVARVNPKKDVVTSWKIYSPASLIHGEKTQQTVPLDTTSKFRRLSKLFAAISDVPVGSYLLRPHDSHGSSTFGKKRGGVEVLMATAEPGIETEVIDLNSFMPRRADGSAASQPIHDSILPVYPVLPSWNLRDRIPYTYQTGMYCALFFLEGKCPQISRGENCEHIHLRLVEQSGGIKKVVKAKRWKFENYTKVLKKAARSNFEMLNRPVLVTLSYAFCGEENAPVSTPSATDLQTQVRCSRSAGECTLPHFTLHQILERLADDLLRKGRGKRREQKNHHRQQHRKPE</sequence>
<evidence type="ECO:0000256" key="1">
    <source>
        <dbReference type="SAM" id="MobiDB-lite"/>
    </source>
</evidence>
<dbReference type="InterPro" id="IPR019535">
    <property type="entry name" value="ICE2_C"/>
</dbReference>
<dbReference type="AlphaFoldDB" id="A0A9W6XX37"/>
<dbReference type="OrthoDB" id="289162at2759"/>
<feature type="domain" description="Little elongation complex subunit 2 C-terminal" evidence="2">
    <location>
        <begin position="158"/>
        <end position="305"/>
    </location>
</feature>
<evidence type="ECO:0000313" key="3">
    <source>
        <dbReference type="EMBL" id="GMF47591.1"/>
    </source>
</evidence>
<name>A0A9W6XX37_9STRA</name>